<dbReference type="AlphaFoldDB" id="A0A1Y2CBJ0"/>
<reference evidence="1 2" key="1">
    <citation type="submission" date="2016-07" db="EMBL/GenBank/DDBJ databases">
        <title>Pervasive Adenine N6-methylation of Active Genes in Fungi.</title>
        <authorList>
            <consortium name="DOE Joint Genome Institute"/>
            <person name="Mondo S.J."/>
            <person name="Dannebaum R.O."/>
            <person name="Kuo R.C."/>
            <person name="Labutti K."/>
            <person name="Haridas S."/>
            <person name="Kuo A."/>
            <person name="Salamov A."/>
            <person name="Ahrendt S.R."/>
            <person name="Lipzen A."/>
            <person name="Sullivan W."/>
            <person name="Andreopoulos W.B."/>
            <person name="Clum A."/>
            <person name="Lindquist E."/>
            <person name="Daum C."/>
            <person name="Ramamoorthy G.K."/>
            <person name="Gryganskyi A."/>
            <person name="Culley D."/>
            <person name="Magnuson J.K."/>
            <person name="James T.Y."/>
            <person name="O'Malley M.A."/>
            <person name="Stajich J.E."/>
            <person name="Spatafora J.W."/>
            <person name="Visel A."/>
            <person name="Grigoriev I.V."/>
        </authorList>
    </citation>
    <scope>NUCLEOTIDE SEQUENCE [LARGE SCALE GENOMIC DNA]</scope>
    <source>
        <strain evidence="1 2">JEL800</strain>
    </source>
</reference>
<evidence type="ECO:0000313" key="1">
    <source>
        <dbReference type="EMBL" id="ORY44214.1"/>
    </source>
</evidence>
<organism evidence="1 2">
    <name type="scientific">Rhizoclosmatium globosum</name>
    <dbReference type="NCBI Taxonomy" id="329046"/>
    <lineage>
        <taxon>Eukaryota</taxon>
        <taxon>Fungi</taxon>
        <taxon>Fungi incertae sedis</taxon>
        <taxon>Chytridiomycota</taxon>
        <taxon>Chytridiomycota incertae sedis</taxon>
        <taxon>Chytridiomycetes</taxon>
        <taxon>Chytridiales</taxon>
        <taxon>Chytriomycetaceae</taxon>
        <taxon>Rhizoclosmatium</taxon>
    </lineage>
</organism>
<evidence type="ECO:0008006" key="3">
    <source>
        <dbReference type="Google" id="ProtNLM"/>
    </source>
</evidence>
<name>A0A1Y2CBJ0_9FUNG</name>
<dbReference type="Proteomes" id="UP000193642">
    <property type="component" value="Unassembled WGS sequence"/>
</dbReference>
<dbReference type="EMBL" id="MCGO01000023">
    <property type="protein sequence ID" value="ORY44214.1"/>
    <property type="molecule type" value="Genomic_DNA"/>
</dbReference>
<gene>
    <name evidence="1" type="ORF">BCR33DRAFT_818590</name>
</gene>
<sequence length="293" mass="32942">MSIIQTIPQELLDEIIPYLTEAIDLINFCHTLKALLPIATVLYEAGTLLKQRPSRVWPRLDLSVNLNPHLGLTDTSSHLPAESLKIMASLGSMHSRYGGSTHLRMFFFPIDHLEVLVPHISRKVSVEIESNPESVAKTAKLLQDNGKIVTTALWGTVTHVTDIEKWVSPLSVLNPQKVEQIPVSMLSALKECTRLRMIEVSCNDIDDADFANSLRDLNSLRELHVNCFTSPNRRSEVIDVLAATVLAKVTFEVNMDEDLSFREIGSLNLIGVLGIKTVGYFKHIIWQRQYLQH</sequence>
<evidence type="ECO:0000313" key="2">
    <source>
        <dbReference type="Proteomes" id="UP000193642"/>
    </source>
</evidence>
<proteinExistence type="predicted"/>
<accession>A0A1Y2CBJ0</accession>
<comment type="caution">
    <text evidence="1">The sequence shown here is derived from an EMBL/GenBank/DDBJ whole genome shotgun (WGS) entry which is preliminary data.</text>
</comment>
<protein>
    <recommendedName>
        <fullName evidence="3">RNI-like protein</fullName>
    </recommendedName>
</protein>
<keyword evidence="2" id="KW-1185">Reference proteome</keyword>